<protein>
    <submittedName>
        <fullName evidence="5">Transcriptional regulator</fullName>
    </submittedName>
</protein>
<dbReference type="InterPro" id="IPR050204">
    <property type="entry name" value="AraC_XylS_family_regulators"/>
</dbReference>
<dbReference type="Gene3D" id="1.10.10.60">
    <property type="entry name" value="Homeodomain-like"/>
    <property type="match status" value="1"/>
</dbReference>
<organism evidence="5 6">
    <name type="scientific">Vibrio penaeicida</name>
    <dbReference type="NCBI Taxonomy" id="104609"/>
    <lineage>
        <taxon>Bacteria</taxon>
        <taxon>Pseudomonadati</taxon>
        <taxon>Pseudomonadota</taxon>
        <taxon>Gammaproteobacteria</taxon>
        <taxon>Vibrionales</taxon>
        <taxon>Vibrionaceae</taxon>
        <taxon>Vibrio</taxon>
    </lineage>
</organism>
<dbReference type="PANTHER" id="PTHR46796">
    <property type="entry name" value="HTH-TYPE TRANSCRIPTIONAL ACTIVATOR RHAS-RELATED"/>
    <property type="match status" value="1"/>
</dbReference>
<keyword evidence="3" id="KW-0804">Transcription</keyword>
<dbReference type="GO" id="GO:0043565">
    <property type="term" value="F:sequence-specific DNA binding"/>
    <property type="evidence" value="ECO:0007669"/>
    <property type="project" value="InterPro"/>
</dbReference>
<dbReference type="InterPro" id="IPR018060">
    <property type="entry name" value="HTH_AraC"/>
</dbReference>
<dbReference type="AlphaFoldDB" id="A0AAV5P0I8"/>
<evidence type="ECO:0000313" key="5">
    <source>
        <dbReference type="EMBL" id="GLQ76485.1"/>
    </source>
</evidence>
<keyword evidence="2" id="KW-0238">DNA-binding</keyword>
<keyword evidence="6" id="KW-1185">Reference proteome</keyword>
<dbReference type="PROSITE" id="PS01124">
    <property type="entry name" value="HTH_ARAC_FAMILY_2"/>
    <property type="match status" value="1"/>
</dbReference>
<feature type="domain" description="HTH araC/xylS-type" evidence="4">
    <location>
        <begin position="160"/>
        <end position="252"/>
    </location>
</feature>
<evidence type="ECO:0000256" key="3">
    <source>
        <dbReference type="ARBA" id="ARBA00023163"/>
    </source>
</evidence>
<dbReference type="Proteomes" id="UP001156690">
    <property type="component" value="Unassembled WGS sequence"/>
</dbReference>
<dbReference type="RefSeq" id="WP_126606890.1">
    <property type="nucleotide sequence ID" value="NZ_AP025145.1"/>
</dbReference>
<keyword evidence="1" id="KW-0805">Transcription regulation</keyword>
<name>A0AAV5P0I8_9VIBR</name>
<reference evidence="6" key="1">
    <citation type="journal article" date="2019" name="Int. J. Syst. Evol. Microbiol.">
        <title>The Global Catalogue of Microorganisms (GCM) 10K type strain sequencing project: providing services to taxonomists for standard genome sequencing and annotation.</title>
        <authorList>
            <consortium name="The Broad Institute Genomics Platform"/>
            <consortium name="The Broad Institute Genome Sequencing Center for Infectious Disease"/>
            <person name="Wu L."/>
            <person name="Ma J."/>
        </authorList>
    </citation>
    <scope>NUCLEOTIDE SEQUENCE [LARGE SCALE GENOMIC DNA]</scope>
    <source>
        <strain evidence="6">NBRC 15640</strain>
    </source>
</reference>
<proteinExistence type="predicted"/>
<sequence length="252" mass="28855">MDSPINPYEPFQPQLDSKIAASQNITIKERPPCDELKGIVHSYIQVTTTGPLQYKVVPDGMEAFYISPCGVMILGVCRESFEVNITQSGQYFGVRFYPGMLKRFTIDRFPDITSKPITHEPIWRETGDLHTQIYQKSGFDERAQICDSWLIQRLSPNQNSKLIEAVNVIFENKGCILVSTLAEKVNLSARQLNRVFRKHTGLSTKAMIQTIRLQCACRNTWLSESPLSEVALELGYYDQSHFTNDYRRFMSN</sequence>
<dbReference type="SMART" id="SM00342">
    <property type="entry name" value="HTH_ARAC"/>
    <property type="match status" value="1"/>
</dbReference>
<accession>A0AAV5P0I8</accession>
<dbReference type="Pfam" id="PF12833">
    <property type="entry name" value="HTH_18"/>
    <property type="match status" value="1"/>
</dbReference>
<dbReference type="Pfam" id="PF20240">
    <property type="entry name" value="DUF6597"/>
    <property type="match status" value="1"/>
</dbReference>
<gene>
    <name evidence="5" type="ORF">GCM10007932_58480</name>
</gene>
<evidence type="ECO:0000256" key="1">
    <source>
        <dbReference type="ARBA" id="ARBA00023015"/>
    </source>
</evidence>
<comment type="caution">
    <text evidence="5">The sequence shown here is derived from an EMBL/GenBank/DDBJ whole genome shotgun (WGS) entry which is preliminary data.</text>
</comment>
<dbReference type="EMBL" id="BSNX01000075">
    <property type="protein sequence ID" value="GLQ76485.1"/>
    <property type="molecule type" value="Genomic_DNA"/>
</dbReference>
<dbReference type="GO" id="GO:0003700">
    <property type="term" value="F:DNA-binding transcription factor activity"/>
    <property type="evidence" value="ECO:0007669"/>
    <property type="project" value="InterPro"/>
</dbReference>
<evidence type="ECO:0000259" key="4">
    <source>
        <dbReference type="PROSITE" id="PS01124"/>
    </source>
</evidence>
<evidence type="ECO:0000313" key="6">
    <source>
        <dbReference type="Proteomes" id="UP001156690"/>
    </source>
</evidence>
<evidence type="ECO:0000256" key="2">
    <source>
        <dbReference type="ARBA" id="ARBA00023125"/>
    </source>
</evidence>
<dbReference type="InterPro" id="IPR046532">
    <property type="entry name" value="DUF6597"/>
</dbReference>